<feature type="signal peptide" evidence="1">
    <location>
        <begin position="1"/>
        <end position="19"/>
    </location>
</feature>
<organism evidence="2 3">
    <name type="scientific">Frigoriglobus tundricola</name>
    <dbReference type="NCBI Taxonomy" id="2774151"/>
    <lineage>
        <taxon>Bacteria</taxon>
        <taxon>Pseudomonadati</taxon>
        <taxon>Planctomycetota</taxon>
        <taxon>Planctomycetia</taxon>
        <taxon>Gemmatales</taxon>
        <taxon>Gemmataceae</taxon>
        <taxon>Frigoriglobus</taxon>
    </lineage>
</organism>
<keyword evidence="3" id="KW-1185">Reference proteome</keyword>
<evidence type="ECO:0000313" key="3">
    <source>
        <dbReference type="Proteomes" id="UP000503447"/>
    </source>
</evidence>
<evidence type="ECO:0000313" key="2">
    <source>
        <dbReference type="EMBL" id="QJW96130.1"/>
    </source>
</evidence>
<dbReference type="KEGG" id="ftj:FTUN_3685"/>
<evidence type="ECO:0000256" key="1">
    <source>
        <dbReference type="SAM" id="SignalP"/>
    </source>
</evidence>
<reference evidence="3" key="1">
    <citation type="submission" date="2020-05" db="EMBL/GenBank/DDBJ databases">
        <title>Frigoriglobus tundricola gen. nov., sp. nov., a psychrotolerant cellulolytic planctomycete of the family Gemmataceae with two divergent copies of 16S rRNA gene.</title>
        <authorList>
            <person name="Kulichevskaya I.S."/>
            <person name="Ivanova A.A."/>
            <person name="Naumoff D.G."/>
            <person name="Beletsky A.V."/>
            <person name="Rijpstra W.I.C."/>
            <person name="Sinninghe Damste J.S."/>
            <person name="Mardanov A.V."/>
            <person name="Ravin N.V."/>
            <person name="Dedysh S.N."/>
        </authorList>
    </citation>
    <scope>NUCLEOTIDE SEQUENCE [LARGE SCALE GENOMIC DNA]</scope>
    <source>
        <strain evidence="3">PL17</strain>
    </source>
</reference>
<proteinExistence type="predicted"/>
<keyword evidence="1" id="KW-0732">Signal</keyword>
<accession>A0A6M5YRS3</accession>
<evidence type="ECO:0008006" key="4">
    <source>
        <dbReference type="Google" id="ProtNLM"/>
    </source>
</evidence>
<dbReference type="RefSeq" id="WP_171471772.1">
    <property type="nucleotide sequence ID" value="NZ_CP053452.2"/>
</dbReference>
<protein>
    <recommendedName>
        <fullName evidence="4">PsbP C-terminal domain-containing protein</fullName>
    </recommendedName>
</protein>
<sequence>MRPILVGIILAAYTTPALADHERYTSDDGKFAADFPGAPKVTAKTTPSAVGNLQVHVATYANSDGSTFMVSYTDFPDPATKPDNLGTLFDGIRDGVKGRDGKVVGEEKTIKFGPNKLPGREFTVEKDKGKQRIRYRVVVRDRRVYQVAVIGSQDFTSGNDATAFLATFELTK</sequence>
<dbReference type="Proteomes" id="UP000503447">
    <property type="component" value="Chromosome"/>
</dbReference>
<feature type="chain" id="PRO_5026860412" description="PsbP C-terminal domain-containing protein" evidence="1">
    <location>
        <begin position="20"/>
        <end position="172"/>
    </location>
</feature>
<dbReference type="AlphaFoldDB" id="A0A6M5YRS3"/>
<gene>
    <name evidence="2" type="ORF">FTUN_3685</name>
</gene>
<dbReference type="EMBL" id="CP053452">
    <property type="protein sequence ID" value="QJW96130.1"/>
    <property type="molecule type" value="Genomic_DNA"/>
</dbReference>
<name>A0A6M5YRS3_9BACT</name>